<dbReference type="InterPro" id="IPR050613">
    <property type="entry name" value="Sec_Metabolite_Reg"/>
</dbReference>
<dbReference type="SUPFAM" id="SSF57701">
    <property type="entry name" value="Zn2/Cys6 DNA-binding domain"/>
    <property type="match status" value="1"/>
</dbReference>
<organism evidence="6 7">
    <name type="scientific">Parachaetomium inaequale</name>
    <dbReference type="NCBI Taxonomy" id="2588326"/>
    <lineage>
        <taxon>Eukaryota</taxon>
        <taxon>Fungi</taxon>
        <taxon>Dikarya</taxon>
        <taxon>Ascomycota</taxon>
        <taxon>Pezizomycotina</taxon>
        <taxon>Sordariomycetes</taxon>
        <taxon>Sordariomycetidae</taxon>
        <taxon>Sordariales</taxon>
        <taxon>Chaetomiaceae</taxon>
        <taxon>Parachaetomium</taxon>
    </lineage>
</organism>
<feature type="domain" description="Zn(2)-C6 fungal-type" evidence="5">
    <location>
        <begin position="30"/>
        <end position="57"/>
    </location>
</feature>
<keyword evidence="2" id="KW-0479">Metal-binding</keyword>
<dbReference type="AlphaFoldDB" id="A0AAN6SS52"/>
<dbReference type="CDD" id="cd12148">
    <property type="entry name" value="fungal_TF_MHR"/>
    <property type="match status" value="1"/>
</dbReference>
<dbReference type="PROSITE" id="PS50048">
    <property type="entry name" value="ZN2_CY6_FUNGAL_2"/>
    <property type="match status" value="1"/>
</dbReference>
<accession>A0AAN6SS52</accession>
<keyword evidence="3" id="KW-0539">Nucleus</keyword>
<dbReference type="PANTHER" id="PTHR31001:SF85">
    <property type="entry name" value="ZN(II)2CYS6 TRANSCRIPTION FACTOR (EUROFUNG)"/>
    <property type="match status" value="1"/>
</dbReference>
<evidence type="ECO:0000256" key="4">
    <source>
        <dbReference type="SAM" id="MobiDB-lite"/>
    </source>
</evidence>
<feature type="region of interest" description="Disordered" evidence="4">
    <location>
        <begin position="90"/>
        <end position="109"/>
    </location>
</feature>
<name>A0AAN6SS52_9PEZI</name>
<gene>
    <name evidence="6" type="ORF">C8A01DRAFT_16075</name>
</gene>
<dbReference type="SMART" id="SM00066">
    <property type="entry name" value="GAL4"/>
    <property type="match status" value="1"/>
</dbReference>
<dbReference type="GO" id="GO:0006351">
    <property type="term" value="P:DNA-templated transcription"/>
    <property type="evidence" value="ECO:0007669"/>
    <property type="project" value="InterPro"/>
</dbReference>
<dbReference type="Pfam" id="PF04082">
    <property type="entry name" value="Fungal_trans"/>
    <property type="match status" value="1"/>
</dbReference>
<evidence type="ECO:0000256" key="3">
    <source>
        <dbReference type="ARBA" id="ARBA00023242"/>
    </source>
</evidence>
<comment type="caution">
    <text evidence="6">The sequence shown here is derived from an EMBL/GenBank/DDBJ whole genome shotgun (WGS) entry which is preliminary data.</text>
</comment>
<dbReference type="InterPro" id="IPR007219">
    <property type="entry name" value="XnlR_reg_dom"/>
</dbReference>
<dbReference type="Gene3D" id="4.10.240.10">
    <property type="entry name" value="Zn(2)-C6 fungal-type DNA-binding domain"/>
    <property type="match status" value="1"/>
</dbReference>
<reference evidence="7" key="1">
    <citation type="journal article" date="2023" name="Mol. Phylogenet. Evol.">
        <title>Genome-scale phylogeny and comparative genomics of the fungal order Sordariales.</title>
        <authorList>
            <person name="Hensen N."/>
            <person name="Bonometti L."/>
            <person name="Westerberg I."/>
            <person name="Brannstrom I.O."/>
            <person name="Guillou S."/>
            <person name="Cros-Aarteil S."/>
            <person name="Calhoun S."/>
            <person name="Haridas S."/>
            <person name="Kuo A."/>
            <person name="Mondo S."/>
            <person name="Pangilinan J."/>
            <person name="Riley R."/>
            <person name="LaButti K."/>
            <person name="Andreopoulos B."/>
            <person name="Lipzen A."/>
            <person name="Chen C."/>
            <person name="Yan M."/>
            <person name="Daum C."/>
            <person name="Ng V."/>
            <person name="Clum A."/>
            <person name="Steindorff A."/>
            <person name="Ohm R.A."/>
            <person name="Martin F."/>
            <person name="Silar P."/>
            <person name="Natvig D.O."/>
            <person name="Lalanne C."/>
            <person name="Gautier V."/>
            <person name="Ament-Velasquez S.L."/>
            <person name="Kruys A."/>
            <person name="Hutchinson M.I."/>
            <person name="Powell A.J."/>
            <person name="Barry K."/>
            <person name="Miller A.N."/>
            <person name="Grigoriev I.V."/>
            <person name="Debuchy R."/>
            <person name="Gladieux P."/>
            <person name="Hiltunen Thoren M."/>
            <person name="Johannesson H."/>
        </authorList>
    </citation>
    <scope>NUCLEOTIDE SEQUENCE [LARGE SCALE GENOMIC DNA]</scope>
    <source>
        <strain evidence="7">CBS 284.82</strain>
    </source>
</reference>
<dbReference type="Proteomes" id="UP001303115">
    <property type="component" value="Unassembled WGS sequence"/>
</dbReference>
<dbReference type="GO" id="GO:0003677">
    <property type="term" value="F:DNA binding"/>
    <property type="evidence" value="ECO:0007669"/>
    <property type="project" value="InterPro"/>
</dbReference>
<dbReference type="Pfam" id="PF00172">
    <property type="entry name" value="Zn_clus"/>
    <property type="match status" value="1"/>
</dbReference>
<proteinExistence type="predicted"/>
<dbReference type="GO" id="GO:0005634">
    <property type="term" value="C:nucleus"/>
    <property type="evidence" value="ECO:0007669"/>
    <property type="project" value="UniProtKB-SubCell"/>
</dbReference>
<dbReference type="CDD" id="cd00067">
    <property type="entry name" value="GAL4"/>
    <property type="match status" value="1"/>
</dbReference>
<sequence>MASSTTPSSQADAPASALALSSAKPVRVLACHLCQTRKIRCDRKFPCAHCVKSNSRCIPSTPAPARKRRRPNQDLQDRLARCEEMLKEYGAAGKPDSPTPSRASHSAVPEDLRWQPTGKLVKEDGNVRFVDSPLLGDIYEQVRIMRKLMDDDESYEATPETMTPDDNSDMLLGGDSPEVNVDDLWPDPAHMFPLWQVYLDRVNPLTKIIHVPSLQPHVAAAAARAPSIPKNTEALLFSIFLMAAVSLEPDECRALLGYAREEAIQRFSSGVRLILLRVGFLRAHDMTILQALTIYLISLQGRYDRHAVWVLNGVAIRIAQKMGLHRDGEALGLSPFECEMRRRLWWQIVMVDAKYAMFSGLSHSLLPTNCDTKSPSNVNDADIIPTSTEPIQDREGPTEMIFCLLTYKFARFLMETPGFEGAIMIPEDDPGTGIRSTPTEEQQAEYRRGVAHLHKELVEIFDRYSDAKAGVVHQVAVTMKKQILMKLEELMTPPKQQCDWGGEVRSATDNTFKLAVTNLEHNEANYLSTKDKGFAWFSLLHFHLDIFMYLAGELCRRTEGMLVERAWRQVDVVYSFHPELFDVTNKNYRTLALHILRAWRIREQVVLARTGGHPPEVPFYVVKLRLYMPDVDCKLEDEPTPQDPYQAPEFPTAGQFDVGMQSDDALDQFLYPLDTLSLAWDSPFPGQAANYGNGQAGTGFGPFGMGPAADW</sequence>
<dbReference type="InterPro" id="IPR001138">
    <property type="entry name" value="Zn2Cys6_DnaBD"/>
</dbReference>
<dbReference type="EMBL" id="MU854386">
    <property type="protein sequence ID" value="KAK4040013.1"/>
    <property type="molecule type" value="Genomic_DNA"/>
</dbReference>
<comment type="subcellular location">
    <subcellularLocation>
        <location evidence="1">Nucleus</location>
    </subcellularLocation>
</comment>
<dbReference type="InterPro" id="IPR036864">
    <property type="entry name" value="Zn2-C6_fun-type_DNA-bd_sf"/>
</dbReference>
<evidence type="ECO:0000256" key="2">
    <source>
        <dbReference type="ARBA" id="ARBA00022723"/>
    </source>
</evidence>
<dbReference type="GO" id="GO:0008270">
    <property type="term" value="F:zinc ion binding"/>
    <property type="evidence" value="ECO:0007669"/>
    <property type="project" value="InterPro"/>
</dbReference>
<dbReference type="GO" id="GO:0000981">
    <property type="term" value="F:DNA-binding transcription factor activity, RNA polymerase II-specific"/>
    <property type="evidence" value="ECO:0007669"/>
    <property type="project" value="InterPro"/>
</dbReference>
<dbReference type="PANTHER" id="PTHR31001">
    <property type="entry name" value="UNCHARACTERIZED TRANSCRIPTIONAL REGULATORY PROTEIN"/>
    <property type="match status" value="1"/>
</dbReference>
<evidence type="ECO:0000259" key="5">
    <source>
        <dbReference type="PROSITE" id="PS50048"/>
    </source>
</evidence>
<keyword evidence="7" id="KW-1185">Reference proteome</keyword>
<evidence type="ECO:0000313" key="6">
    <source>
        <dbReference type="EMBL" id="KAK4040013.1"/>
    </source>
</evidence>
<dbReference type="SMART" id="SM00906">
    <property type="entry name" value="Fungal_trans"/>
    <property type="match status" value="1"/>
</dbReference>
<evidence type="ECO:0000313" key="7">
    <source>
        <dbReference type="Proteomes" id="UP001303115"/>
    </source>
</evidence>
<protein>
    <submittedName>
        <fullName evidence="6">Activator of stress genes 1</fullName>
    </submittedName>
</protein>
<evidence type="ECO:0000256" key="1">
    <source>
        <dbReference type="ARBA" id="ARBA00004123"/>
    </source>
</evidence>